<reference evidence="2" key="1">
    <citation type="journal article" date="2011" name="Nat. Genet.">
        <title>The Arabidopsis lyrata genome sequence and the basis of rapid genome size change.</title>
        <authorList>
            <person name="Hu T.T."/>
            <person name="Pattyn P."/>
            <person name="Bakker E.G."/>
            <person name="Cao J."/>
            <person name="Cheng J.-F."/>
            <person name="Clark R.M."/>
            <person name="Fahlgren N."/>
            <person name="Fawcett J.A."/>
            <person name="Grimwood J."/>
            <person name="Gundlach H."/>
            <person name="Haberer G."/>
            <person name="Hollister J.D."/>
            <person name="Ossowski S."/>
            <person name="Ottilar R.P."/>
            <person name="Salamov A.A."/>
            <person name="Schneeberger K."/>
            <person name="Spannagl M."/>
            <person name="Wang X."/>
            <person name="Yang L."/>
            <person name="Nasrallah M.E."/>
            <person name="Bergelson J."/>
            <person name="Carrington J.C."/>
            <person name="Gaut B.S."/>
            <person name="Schmutz J."/>
            <person name="Mayer K.F.X."/>
            <person name="Van de Peer Y."/>
            <person name="Grigoriev I.V."/>
            <person name="Nordborg M."/>
            <person name="Weigel D."/>
            <person name="Guo Y.-L."/>
        </authorList>
    </citation>
    <scope>NUCLEOTIDE SEQUENCE [LARGE SCALE GENOMIC DNA]</scope>
    <source>
        <strain evidence="2">cv. MN47</strain>
    </source>
</reference>
<gene>
    <name evidence="1" type="ORF">ARALYDRAFT_908407</name>
</gene>
<dbReference type="Gramene" id="scaffold_600464.1">
    <property type="protein sequence ID" value="scaffold_600464.1"/>
    <property type="gene ID" value="scaffold_600464.1"/>
</dbReference>
<dbReference type="NCBIfam" id="TIGR01638">
    <property type="entry name" value="Atha_cystat_rel"/>
    <property type="match status" value="1"/>
</dbReference>
<keyword evidence="2" id="KW-1185">Reference proteome</keyword>
<dbReference type="InterPro" id="IPR046350">
    <property type="entry name" value="Cystatin_sf"/>
</dbReference>
<evidence type="ECO:0000313" key="2">
    <source>
        <dbReference type="Proteomes" id="UP000008694"/>
    </source>
</evidence>
<dbReference type="Gene3D" id="3.10.450.10">
    <property type="match status" value="1"/>
</dbReference>
<dbReference type="Proteomes" id="UP000008694">
    <property type="component" value="Unassembled WGS sequence"/>
</dbReference>
<sequence length="50" mass="5651">MAMLSNRALTEYNVDNGTNLELSKVLRVNFHQSAGITFYISFEVNDPSDK</sequence>
<dbReference type="SUPFAM" id="SSF54403">
    <property type="entry name" value="Cystatin/monellin"/>
    <property type="match status" value="1"/>
</dbReference>
<dbReference type="PANTHER" id="PTHR31228">
    <property type="entry name" value="CYSTATIN/MONELLIN SUPERFAMILY PROTEIN"/>
    <property type="match status" value="1"/>
</dbReference>
<dbReference type="AlphaFoldDB" id="D7LY98"/>
<organism evidence="2">
    <name type="scientific">Arabidopsis lyrata subsp. lyrata</name>
    <name type="common">Lyre-leaved rock-cress</name>
    <dbReference type="NCBI Taxonomy" id="81972"/>
    <lineage>
        <taxon>Eukaryota</taxon>
        <taxon>Viridiplantae</taxon>
        <taxon>Streptophyta</taxon>
        <taxon>Embryophyta</taxon>
        <taxon>Tracheophyta</taxon>
        <taxon>Spermatophyta</taxon>
        <taxon>Magnoliopsida</taxon>
        <taxon>eudicotyledons</taxon>
        <taxon>Gunneridae</taxon>
        <taxon>Pentapetalae</taxon>
        <taxon>rosids</taxon>
        <taxon>malvids</taxon>
        <taxon>Brassicales</taxon>
        <taxon>Brassicaceae</taxon>
        <taxon>Camelineae</taxon>
        <taxon>Arabidopsis</taxon>
    </lineage>
</organism>
<accession>D7LY98</accession>
<dbReference type="PANTHER" id="PTHR31228:SF22">
    <property type="entry name" value="CYSTATIN_MONELLIN SUPERFAMILY PROTEIN"/>
    <property type="match status" value="1"/>
</dbReference>
<proteinExistence type="predicted"/>
<evidence type="ECO:0000313" key="1">
    <source>
        <dbReference type="EMBL" id="EFH49449.1"/>
    </source>
</evidence>
<dbReference type="EMBL" id="GL348718">
    <property type="protein sequence ID" value="EFH49449.1"/>
    <property type="molecule type" value="Genomic_DNA"/>
</dbReference>
<dbReference type="HOGENOM" id="CLU_3127047_0_0_1"/>
<name>D7LY98_ARALL</name>
<dbReference type="InterPro" id="IPR006525">
    <property type="entry name" value="Cystatin-related_pln"/>
</dbReference>
<protein>
    <submittedName>
        <fullName evidence="1">Predicted protein</fullName>
    </submittedName>
</protein>